<keyword evidence="3" id="KW-0926">Vacuole</keyword>
<dbReference type="InterPro" id="IPR033121">
    <property type="entry name" value="PEPTIDASE_A1"/>
</dbReference>
<dbReference type="Pfam" id="PF00026">
    <property type="entry name" value="Asp"/>
    <property type="match status" value="1"/>
</dbReference>
<dbReference type="EC" id="3.4.23.25" evidence="15"/>
<dbReference type="InterPro" id="IPR021109">
    <property type="entry name" value="Peptidase_aspartic_dom_sf"/>
</dbReference>
<comment type="similarity">
    <text evidence="2 12">Belongs to the peptidase A1 family.</text>
</comment>
<keyword evidence="7 12" id="KW-0378">Hydrolase</keyword>
<evidence type="ECO:0000256" key="1">
    <source>
        <dbReference type="ARBA" id="ARBA00004116"/>
    </source>
</evidence>
<keyword evidence="8 11" id="KW-1015">Disulfide bond</keyword>
<dbReference type="PROSITE" id="PS00141">
    <property type="entry name" value="ASP_PROTEASE"/>
    <property type="match status" value="2"/>
</dbReference>
<evidence type="ECO:0000256" key="13">
    <source>
        <dbReference type="SAM" id="SignalP"/>
    </source>
</evidence>
<gene>
    <name evidence="15" type="primary">pep2</name>
    <name evidence="15" type="ORF">DNF11_1682</name>
</gene>
<evidence type="ECO:0000256" key="12">
    <source>
        <dbReference type="RuleBase" id="RU000454"/>
    </source>
</evidence>
<evidence type="ECO:0000259" key="14">
    <source>
        <dbReference type="PROSITE" id="PS51767"/>
    </source>
</evidence>
<name>A0A3G2S5R2_MALR7</name>
<dbReference type="GO" id="GO:0004190">
    <property type="term" value="F:aspartic-type endopeptidase activity"/>
    <property type="evidence" value="ECO:0007669"/>
    <property type="project" value="UniProtKB-KW"/>
</dbReference>
<accession>A0A3G2S5R2</accession>
<dbReference type="FunFam" id="2.40.70.10:FF:000036">
    <property type="entry name" value="Vacuolar aspartic protease"/>
    <property type="match status" value="1"/>
</dbReference>
<evidence type="ECO:0000313" key="15">
    <source>
        <dbReference type="EMBL" id="AYO42632.1"/>
    </source>
</evidence>
<dbReference type="PROSITE" id="PS51767">
    <property type="entry name" value="PEPTIDASE_A1"/>
    <property type="match status" value="1"/>
</dbReference>
<keyword evidence="9" id="KW-0325">Glycoprotein</keyword>
<evidence type="ECO:0000256" key="2">
    <source>
        <dbReference type="ARBA" id="ARBA00007447"/>
    </source>
</evidence>
<dbReference type="GO" id="GO:0006508">
    <property type="term" value="P:proteolysis"/>
    <property type="evidence" value="ECO:0007669"/>
    <property type="project" value="UniProtKB-KW"/>
</dbReference>
<reference evidence="15 16" key="1">
    <citation type="submission" date="2018-10" db="EMBL/GenBank/DDBJ databases">
        <title>Complete genome sequence of Malassezia restricta CBS 7877.</title>
        <authorList>
            <person name="Morand S.C."/>
            <person name="Bertignac M."/>
            <person name="Iltis A."/>
            <person name="Kolder I."/>
            <person name="Pirovano W."/>
            <person name="Jourdain R."/>
            <person name="Clavaud C."/>
        </authorList>
    </citation>
    <scope>NUCLEOTIDE SEQUENCE [LARGE SCALE GENOMIC DNA]</scope>
    <source>
        <strain evidence="15 16">CBS 7877</strain>
    </source>
</reference>
<evidence type="ECO:0000256" key="10">
    <source>
        <dbReference type="PIRSR" id="PIRSR601461-1"/>
    </source>
</evidence>
<evidence type="ECO:0000256" key="7">
    <source>
        <dbReference type="ARBA" id="ARBA00022801"/>
    </source>
</evidence>
<evidence type="ECO:0000256" key="9">
    <source>
        <dbReference type="ARBA" id="ARBA00023180"/>
    </source>
</evidence>
<feature type="signal peptide" evidence="13">
    <location>
        <begin position="1"/>
        <end position="18"/>
    </location>
</feature>
<feature type="disulfide bond" evidence="11">
    <location>
        <begin position="134"/>
        <end position="139"/>
    </location>
</feature>
<keyword evidence="5 13" id="KW-0732">Signal</keyword>
<dbReference type="PANTHER" id="PTHR47966">
    <property type="entry name" value="BETA-SITE APP-CLEAVING ENZYME, ISOFORM A-RELATED"/>
    <property type="match status" value="1"/>
</dbReference>
<dbReference type="EMBL" id="CP033150">
    <property type="protein sequence ID" value="AYO42632.1"/>
    <property type="molecule type" value="Genomic_DNA"/>
</dbReference>
<dbReference type="OrthoDB" id="771136at2759"/>
<protein>
    <submittedName>
        <fullName evidence="15">Vacuolar protease A</fullName>
        <ecNumber evidence="15">3.4.23.25</ecNumber>
    </submittedName>
</protein>
<dbReference type="PRINTS" id="PR00792">
    <property type="entry name" value="PEPSIN"/>
</dbReference>
<evidence type="ECO:0000256" key="4">
    <source>
        <dbReference type="ARBA" id="ARBA00022670"/>
    </source>
</evidence>
<organism evidence="15 16">
    <name type="scientific">Malassezia restricta (strain ATCC 96810 / NBRC 103918 / CBS 7877)</name>
    <name type="common">Seborrheic dermatitis infection agent</name>
    <dbReference type="NCBI Taxonomy" id="425264"/>
    <lineage>
        <taxon>Eukaryota</taxon>
        <taxon>Fungi</taxon>
        <taxon>Dikarya</taxon>
        <taxon>Basidiomycota</taxon>
        <taxon>Ustilaginomycotina</taxon>
        <taxon>Malasseziomycetes</taxon>
        <taxon>Malasseziales</taxon>
        <taxon>Malasseziaceae</taxon>
        <taxon>Malassezia</taxon>
    </lineage>
</organism>
<keyword evidence="16" id="KW-1185">Reference proteome</keyword>
<feature type="active site" evidence="10">
    <location>
        <position position="121"/>
    </location>
</feature>
<evidence type="ECO:0000256" key="3">
    <source>
        <dbReference type="ARBA" id="ARBA00022554"/>
    </source>
</evidence>
<proteinExistence type="inferred from homology"/>
<feature type="disulfide bond" evidence="11">
    <location>
        <begin position="337"/>
        <end position="370"/>
    </location>
</feature>
<evidence type="ECO:0000256" key="8">
    <source>
        <dbReference type="ARBA" id="ARBA00023157"/>
    </source>
</evidence>
<dbReference type="InterPro" id="IPR033819">
    <property type="entry name" value="Saccharopepsin"/>
</dbReference>
<dbReference type="FunFam" id="2.40.70.10:FF:000002">
    <property type="entry name" value="Vacuolar aspartic proteinase"/>
    <property type="match status" value="1"/>
</dbReference>
<keyword evidence="4 12" id="KW-0645">Protease</keyword>
<feature type="active site" evidence="10">
    <location>
        <position position="303"/>
    </location>
</feature>
<evidence type="ECO:0000256" key="11">
    <source>
        <dbReference type="PIRSR" id="PIRSR601461-2"/>
    </source>
</evidence>
<evidence type="ECO:0000256" key="5">
    <source>
        <dbReference type="ARBA" id="ARBA00022729"/>
    </source>
</evidence>
<dbReference type="AlphaFoldDB" id="A0A3G2S5R2"/>
<evidence type="ECO:0000313" key="16">
    <source>
        <dbReference type="Proteomes" id="UP000269793"/>
    </source>
</evidence>
<dbReference type="InterPro" id="IPR001969">
    <property type="entry name" value="Aspartic_peptidase_AS"/>
</dbReference>
<evidence type="ECO:0000256" key="6">
    <source>
        <dbReference type="ARBA" id="ARBA00022750"/>
    </source>
</evidence>
<dbReference type="CDD" id="cd05488">
    <property type="entry name" value="Proteinase_A_fungi"/>
    <property type="match status" value="1"/>
</dbReference>
<feature type="chain" id="PRO_5017927900" evidence="13">
    <location>
        <begin position="19"/>
        <end position="418"/>
    </location>
</feature>
<dbReference type="VEuPathDB" id="FungiDB:DNF11_1682"/>
<keyword evidence="6 12" id="KW-0064">Aspartyl protease</keyword>
<comment type="subcellular location">
    <subcellularLocation>
        <location evidence="1">Vacuole</location>
    </subcellularLocation>
</comment>
<dbReference type="Proteomes" id="UP000269793">
    <property type="component" value="Chromosome III"/>
</dbReference>
<dbReference type="Gene3D" id="2.40.70.10">
    <property type="entry name" value="Acid Proteases"/>
    <property type="match status" value="2"/>
</dbReference>
<sequence>MKLGLAVFLALAVAGVHAGVFKSRLSKLPNAGQRTLSSMVSQAEFLGAKYGAAGKQQPFSLIHDAAGDVRIQSTDAGMMSERWHANANAGHNVPLTDFLNAQYFADIEIGSPPQQFKVILDTGSANLWIPSESCTSIACLIHRKYDNALSTTYQANGSDFGIHYGSGSVEGFVSRDNLKISDLEIKGQEFGEATTEPGLAFAFGKFDGILGLAYDTISVNKIVPPFYKMVEQNLLDENLFAFYLGENDSEGGEATFGGVDTDKFEDPIVYAPVRRRGYWEVALNKVGFGDEELELPRTGAAIDTGTSLIAMPSAVAEILNKQIGAKRSWTGQYSLDCSRIPSLPSLTFYLDNKPYTLEGKDYILNIQNTCISSFMGMDLPEPVGPLWIIGDVFLRKFYTVYNLDKNAVGFAKAVHRHH</sequence>
<dbReference type="GO" id="GO:0000324">
    <property type="term" value="C:fungal-type vacuole"/>
    <property type="evidence" value="ECO:0007669"/>
    <property type="project" value="InterPro"/>
</dbReference>
<feature type="domain" description="Peptidase A1" evidence="14">
    <location>
        <begin position="103"/>
        <end position="411"/>
    </location>
</feature>
<dbReference type="PANTHER" id="PTHR47966:SF51">
    <property type="entry name" value="BETA-SITE APP-CLEAVING ENZYME, ISOFORM A-RELATED"/>
    <property type="match status" value="1"/>
</dbReference>
<dbReference type="SUPFAM" id="SSF50630">
    <property type="entry name" value="Acid proteases"/>
    <property type="match status" value="1"/>
</dbReference>
<dbReference type="InterPro" id="IPR001461">
    <property type="entry name" value="Aspartic_peptidase_A1"/>
</dbReference>